<name>A0A0G1D6E8_9BACT</name>
<evidence type="ECO:0000313" key="2">
    <source>
        <dbReference type="EMBL" id="KKS57603.1"/>
    </source>
</evidence>
<dbReference type="AlphaFoldDB" id="A0A0G1D6E8"/>
<dbReference type="InterPro" id="IPR051162">
    <property type="entry name" value="T4SS_component"/>
</dbReference>
<dbReference type="Gene3D" id="3.40.50.300">
    <property type="entry name" value="P-loop containing nucleotide triphosphate hydrolases"/>
    <property type="match status" value="2"/>
</dbReference>
<feature type="domain" description="Helicase HerA central" evidence="1">
    <location>
        <begin position="19"/>
        <end position="105"/>
    </location>
</feature>
<organism evidence="2 3">
    <name type="scientific">Candidatus Magasanikbacteria bacterium GW2011_GWA2_42_32</name>
    <dbReference type="NCBI Taxonomy" id="1619039"/>
    <lineage>
        <taxon>Bacteria</taxon>
        <taxon>Candidatus Magasanikiibacteriota</taxon>
    </lineage>
</organism>
<dbReference type="InterPro" id="IPR027417">
    <property type="entry name" value="P-loop_NTPase"/>
</dbReference>
<dbReference type="Pfam" id="PF01935">
    <property type="entry name" value="DUF87"/>
    <property type="match status" value="1"/>
</dbReference>
<dbReference type="CDD" id="cd01127">
    <property type="entry name" value="TrwB_TraG_TraD_VirD4"/>
    <property type="match status" value="1"/>
</dbReference>
<dbReference type="PANTHER" id="PTHR30121:SF11">
    <property type="entry name" value="AAA+ ATPASE DOMAIN-CONTAINING PROTEIN"/>
    <property type="match status" value="1"/>
</dbReference>
<dbReference type="PANTHER" id="PTHR30121">
    <property type="entry name" value="UNCHARACTERIZED PROTEIN YJGR-RELATED"/>
    <property type="match status" value="1"/>
</dbReference>
<dbReference type="Proteomes" id="UP000034837">
    <property type="component" value="Unassembled WGS sequence"/>
</dbReference>
<dbReference type="EMBL" id="LCDO01000001">
    <property type="protein sequence ID" value="KKS57603.1"/>
    <property type="molecule type" value="Genomic_DNA"/>
</dbReference>
<evidence type="ECO:0000259" key="1">
    <source>
        <dbReference type="Pfam" id="PF01935"/>
    </source>
</evidence>
<protein>
    <recommendedName>
        <fullName evidence="1">Helicase HerA central domain-containing protein</fullName>
    </recommendedName>
</protein>
<reference evidence="2 3" key="1">
    <citation type="journal article" date="2015" name="Nature">
        <title>rRNA introns, odd ribosomes, and small enigmatic genomes across a large radiation of phyla.</title>
        <authorList>
            <person name="Brown C.T."/>
            <person name="Hug L.A."/>
            <person name="Thomas B.C."/>
            <person name="Sharon I."/>
            <person name="Castelle C.J."/>
            <person name="Singh A."/>
            <person name="Wilkins M.J."/>
            <person name="Williams K.H."/>
            <person name="Banfield J.F."/>
        </authorList>
    </citation>
    <scope>NUCLEOTIDE SEQUENCE [LARGE SCALE GENOMIC DNA]</scope>
</reference>
<comment type="caution">
    <text evidence="2">The sequence shown here is derived from an EMBL/GenBank/DDBJ whole genome shotgun (WGS) entry which is preliminary data.</text>
</comment>
<dbReference type="SUPFAM" id="SSF52540">
    <property type="entry name" value="P-loop containing nucleoside triphosphate hydrolases"/>
    <property type="match status" value="1"/>
</dbReference>
<sequence length="431" mass="47046">MYPIQLATHDPKVPRATVHIEPADLLRSLYVVGKTGTGKSTLLEHVLLGAVDSGFGACLVDPHGDLVRSVLSHLPGRHWNRVVILSPRDSELVVGLHLLEQNEHLSRDLVASGIVQVFRKLWGPVLFGPRSEHLLRHAVLVLLANPGTTLLSLLRLLVDSTFRLRLLQKVADPVVRTFWLKEFPLFSKQFEGEVLSPVLNKLGALTAPSVRRVLGQVHPRVSLQDVLHQGRILLVDLSGIGRDAAELLGALIVTSVGVAAFARGSLPVADRRPFLLVADEFQGYTTLAFAELLAQGRKFGLCAALAHQHLAQLDPQVKAAVLGNAGTLAAFNLSAEDAAELEPEFEPHLNARDLVTLKRHRVALRLLCRGEPGRPFLARTLPPVEGPVTVPEGLQWYCRERYGRRVSVVDREIAEALGVPLASLSDSRSSP</sequence>
<proteinExistence type="predicted"/>
<evidence type="ECO:0000313" key="3">
    <source>
        <dbReference type="Proteomes" id="UP000034837"/>
    </source>
</evidence>
<gene>
    <name evidence="2" type="ORF">UV20_C0001G0243</name>
</gene>
<dbReference type="InterPro" id="IPR002789">
    <property type="entry name" value="HerA_central"/>
</dbReference>
<accession>A0A0G1D6E8</accession>